<dbReference type="GO" id="GO:0004180">
    <property type="term" value="F:carboxypeptidase activity"/>
    <property type="evidence" value="ECO:0007669"/>
    <property type="project" value="UniProtKB-KW"/>
</dbReference>
<accession>A0A9X1LIP7</accession>
<dbReference type="EMBL" id="JAJBZG010000002">
    <property type="protein sequence ID" value="MCB7481126.1"/>
    <property type="molecule type" value="Genomic_DNA"/>
</dbReference>
<reference evidence="2" key="1">
    <citation type="submission" date="2021-10" db="EMBL/GenBank/DDBJ databases">
        <title>Gramella sp. ASW11-100T, isolated from marine sediment.</title>
        <authorList>
            <person name="Xia C."/>
        </authorList>
    </citation>
    <scope>NUCLEOTIDE SEQUENCE</scope>
    <source>
        <strain evidence="2">ASW11-100</strain>
    </source>
</reference>
<keyword evidence="2" id="KW-0645">Protease</keyword>
<proteinExistence type="predicted"/>
<feature type="chain" id="PRO_5040918960" evidence="1">
    <location>
        <begin position="28"/>
        <end position="273"/>
    </location>
</feature>
<evidence type="ECO:0000313" key="2">
    <source>
        <dbReference type="EMBL" id="MCB7481126.1"/>
    </source>
</evidence>
<dbReference type="InterPro" id="IPR008969">
    <property type="entry name" value="CarboxyPept-like_regulatory"/>
</dbReference>
<keyword evidence="2" id="KW-0378">Hydrolase</keyword>
<dbReference type="AlphaFoldDB" id="A0A9X1LIP7"/>
<dbReference type="Pfam" id="PF13715">
    <property type="entry name" value="CarbopepD_reg_2"/>
    <property type="match status" value="1"/>
</dbReference>
<name>A0A9X1LIP7_9FLAO</name>
<organism evidence="2 3">
    <name type="scientific">Christiangramia sediminis</name>
    <dbReference type="NCBI Taxonomy" id="2881336"/>
    <lineage>
        <taxon>Bacteria</taxon>
        <taxon>Pseudomonadati</taxon>
        <taxon>Bacteroidota</taxon>
        <taxon>Flavobacteriia</taxon>
        <taxon>Flavobacteriales</taxon>
        <taxon>Flavobacteriaceae</taxon>
        <taxon>Christiangramia</taxon>
    </lineage>
</organism>
<evidence type="ECO:0000313" key="3">
    <source>
        <dbReference type="Proteomes" id="UP001139414"/>
    </source>
</evidence>
<sequence length="273" mass="30992">MKLKFINIIKSLSLFCLLFLFTYNSFAQESSVLKGKIDANSADIEKIHVINLNLEKGAVTNANGEFQILARENDSLYVSSVQFENKTVVVTRKMLESRSLLISLQNKMNELAEIVIDDIKLSGYLANDIGKISVTQVETKNRLQNDLNTFIEKDKKLSPYGKPNLNGGIRLDKIAGAVMNKLSENSDKPVYYSPKELANKSIQIVGHEFFREDLNLKDNEICNFVYFCTEDTRFKRLVINSNAFVLIEYFQTKIEDFKERRGSALNAPVQIPG</sequence>
<dbReference type="RefSeq" id="WP_229339776.1">
    <property type="nucleotide sequence ID" value="NZ_JAJBZG010000002.1"/>
</dbReference>
<dbReference type="Proteomes" id="UP001139414">
    <property type="component" value="Unassembled WGS sequence"/>
</dbReference>
<keyword evidence="3" id="KW-1185">Reference proteome</keyword>
<keyword evidence="1" id="KW-0732">Signal</keyword>
<dbReference type="SUPFAM" id="SSF49464">
    <property type="entry name" value="Carboxypeptidase regulatory domain-like"/>
    <property type="match status" value="1"/>
</dbReference>
<gene>
    <name evidence="2" type="ORF">LGQ90_07605</name>
</gene>
<feature type="signal peptide" evidence="1">
    <location>
        <begin position="1"/>
        <end position="27"/>
    </location>
</feature>
<protein>
    <submittedName>
        <fullName evidence="2">Carboxypeptidase-like regulatory domain-containing protein</fullName>
    </submittedName>
</protein>
<keyword evidence="2" id="KW-0121">Carboxypeptidase</keyword>
<comment type="caution">
    <text evidence="2">The sequence shown here is derived from an EMBL/GenBank/DDBJ whole genome shotgun (WGS) entry which is preliminary data.</text>
</comment>
<evidence type="ECO:0000256" key="1">
    <source>
        <dbReference type="SAM" id="SignalP"/>
    </source>
</evidence>